<dbReference type="RefSeq" id="WP_150781865.1">
    <property type="nucleotide sequence ID" value="NZ_CABVIH010000029.1"/>
</dbReference>
<accession>A0A5E7P1E0</accession>
<dbReference type="EMBL" id="CABVIH010000029">
    <property type="protein sequence ID" value="VVP43552.1"/>
    <property type="molecule type" value="Genomic_DNA"/>
</dbReference>
<evidence type="ECO:0000313" key="3">
    <source>
        <dbReference type="Proteomes" id="UP000375525"/>
    </source>
</evidence>
<reference evidence="2 3" key="1">
    <citation type="submission" date="2019-09" db="EMBL/GenBank/DDBJ databases">
        <authorList>
            <person name="Chandra G."/>
            <person name="Truman W A."/>
        </authorList>
    </citation>
    <scope>NUCLEOTIDE SEQUENCE [LARGE SCALE GENOMIC DNA]</scope>
    <source>
        <strain evidence="2">PS880</strain>
    </source>
</reference>
<sequence>MSGPKVVRIVTREEILAICEGHLRRLEKAIARWEQQAARIGELNASEQTATYARRDQLRRLIDSDQLRELQTLVPIEIEFLQRDLAQREERAVQGATEQRQWQRRLRENAATLLKALQGKEAPAALLEQLQNLADGQGSDHAESILAQGFAALSATPVESSLSEAQQQLARRLQTDTAPQTLAQWCADHEQREARLLDIDRHIAHLQTLDSSASAQPCLAKLALIEGEHRTLQRNLLLDSLVLELAAATRASSERRARLAQLQDLAAEVETLLGEAAEALLNQVQQCAADDLHRISELIEHCTALIAEHLQRHAALARRQAVLEGLSSLGYEVREGMATAWTDKGRVVLRKTATPGYGVEVGGSADNGRLQVRAVALTANHDSQRDQDIETIWCGEFQRLQALLAAQGDDLSIEKVLAVGAVPLKEVVLDEVLPQHDVRQLRTL</sequence>
<dbReference type="OrthoDB" id="238413at2"/>
<dbReference type="AlphaFoldDB" id="A0A5E7P1E0"/>
<evidence type="ECO:0000313" key="2">
    <source>
        <dbReference type="EMBL" id="VVP43552.1"/>
    </source>
</evidence>
<name>A0A5E7P1E0_PSEFL</name>
<gene>
    <name evidence="2" type="ORF">PS880_04973</name>
</gene>
<protein>
    <submittedName>
        <fullName evidence="2">Uncharacterized protein</fullName>
    </submittedName>
</protein>
<keyword evidence="1" id="KW-0175">Coiled coil</keyword>
<organism evidence="2 3">
    <name type="scientific">Pseudomonas fluorescens</name>
    <dbReference type="NCBI Taxonomy" id="294"/>
    <lineage>
        <taxon>Bacteria</taxon>
        <taxon>Pseudomonadati</taxon>
        <taxon>Pseudomonadota</taxon>
        <taxon>Gammaproteobacteria</taxon>
        <taxon>Pseudomonadales</taxon>
        <taxon>Pseudomonadaceae</taxon>
        <taxon>Pseudomonas</taxon>
    </lineage>
</organism>
<evidence type="ECO:0000256" key="1">
    <source>
        <dbReference type="SAM" id="Coils"/>
    </source>
</evidence>
<proteinExistence type="predicted"/>
<dbReference type="Proteomes" id="UP000375525">
    <property type="component" value="Unassembled WGS sequence"/>
</dbReference>
<feature type="coiled-coil region" evidence="1">
    <location>
        <begin position="16"/>
        <end position="43"/>
    </location>
</feature>